<name>A0A344PME8_9RHOB</name>
<evidence type="ECO:0000313" key="6">
    <source>
        <dbReference type="EMBL" id="AXC50553.1"/>
    </source>
</evidence>
<keyword evidence="7" id="KW-1185">Reference proteome</keyword>
<proteinExistence type="predicted"/>
<dbReference type="PROSITE" id="PS51007">
    <property type="entry name" value="CYTC"/>
    <property type="match status" value="1"/>
</dbReference>
<evidence type="ECO:0000256" key="4">
    <source>
        <dbReference type="PROSITE-ProRule" id="PRU00433"/>
    </source>
</evidence>
<evidence type="ECO:0000259" key="5">
    <source>
        <dbReference type="PROSITE" id="PS51007"/>
    </source>
</evidence>
<dbReference type="GO" id="GO:0020037">
    <property type="term" value="F:heme binding"/>
    <property type="evidence" value="ECO:0007669"/>
    <property type="project" value="InterPro"/>
</dbReference>
<dbReference type="KEGG" id="pars:DRW48_13455"/>
<keyword evidence="1 4" id="KW-0349">Heme</keyword>
<dbReference type="OrthoDB" id="9797504at2"/>
<dbReference type="Proteomes" id="UP000252023">
    <property type="component" value="Chromosome"/>
</dbReference>
<dbReference type="InterPro" id="IPR009056">
    <property type="entry name" value="Cyt_c-like_dom"/>
</dbReference>
<dbReference type="GO" id="GO:0046872">
    <property type="term" value="F:metal ion binding"/>
    <property type="evidence" value="ECO:0007669"/>
    <property type="project" value="UniProtKB-KW"/>
</dbReference>
<keyword evidence="2 4" id="KW-0479">Metal-binding</keyword>
<reference evidence="7" key="1">
    <citation type="submission" date="2018-07" db="EMBL/GenBank/DDBJ databases">
        <title>Genome sequencing of Paracoccus sp. SC2-6.</title>
        <authorList>
            <person name="Heo J."/>
            <person name="Kim S.-J."/>
            <person name="Kwon S.-W."/>
        </authorList>
    </citation>
    <scope>NUCLEOTIDE SEQUENCE [LARGE SCALE GENOMIC DNA]</scope>
    <source>
        <strain evidence="7">SC2-6</strain>
    </source>
</reference>
<dbReference type="Pfam" id="PF13442">
    <property type="entry name" value="Cytochrome_CBB3"/>
    <property type="match status" value="1"/>
</dbReference>
<evidence type="ECO:0000256" key="1">
    <source>
        <dbReference type="ARBA" id="ARBA00022617"/>
    </source>
</evidence>
<evidence type="ECO:0000313" key="7">
    <source>
        <dbReference type="Proteomes" id="UP000252023"/>
    </source>
</evidence>
<sequence length="170" mass="18261">MTHRQPLRQFCRSGAVSAILVAILAPAGFAEIKGMPSLDATAPIGAAPKTVEKAVDEDLRPPQFTTAQVERGRKAYMANCSDCHGDQLNNGEFGGAPLKGNYFDEHWGPTTVDALYSFTQSAMPPNRPGALTDKTYTDITTFLLSQNGYAASGSEMPPDMDAMATMTLER</sequence>
<dbReference type="SUPFAM" id="SSF46626">
    <property type="entry name" value="Cytochrome c"/>
    <property type="match status" value="1"/>
</dbReference>
<dbReference type="Gene3D" id="1.10.760.10">
    <property type="entry name" value="Cytochrome c-like domain"/>
    <property type="match status" value="1"/>
</dbReference>
<evidence type="ECO:0000256" key="3">
    <source>
        <dbReference type="ARBA" id="ARBA00023004"/>
    </source>
</evidence>
<feature type="domain" description="Cytochrome c" evidence="5">
    <location>
        <begin position="67"/>
        <end position="147"/>
    </location>
</feature>
<keyword evidence="3 4" id="KW-0408">Iron</keyword>
<dbReference type="InterPro" id="IPR036909">
    <property type="entry name" value="Cyt_c-like_dom_sf"/>
</dbReference>
<evidence type="ECO:0000256" key="2">
    <source>
        <dbReference type="ARBA" id="ARBA00022723"/>
    </source>
</evidence>
<dbReference type="AlphaFoldDB" id="A0A344PME8"/>
<protein>
    <recommendedName>
        <fullName evidence="5">Cytochrome c domain-containing protein</fullName>
    </recommendedName>
</protein>
<organism evidence="6 7">
    <name type="scientific">Paracoccus suum</name>
    <dbReference type="NCBI Taxonomy" id="2259340"/>
    <lineage>
        <taxon>Bacteria</taxon>
        <taxon>Pseudomonadati</taxon>
        <taxon>Pseudomonadota</taxon>
        <taxon>Alphaproteobacteria</taxon>
        <taxon>Rhodobacterales</taxon>
        <taxon>Paracoccaceae</taxon>
        <taxon>Paracoccus</taxon>
    </lineage>
</organism>
<gene>
    <name evidence="6" type="ORF">DRW48_13455</name>
</gene>
<dbReference type="EMBL" id="CP030918">
    <property type="protein sequence ID" value="AXC50553.1"/>
    <property type="molecule type" value="Genomic_DNA"/>
</dbReference>
<dbReference type="GO" id="GO:0009055">
    <property type="term" value="F:electron transfer activity"/>
    <property type="evidence" value="ECO:0007669"/>
    <property type="project" value="InterPro"/>
</dbReference>
<accession>A0A344PME8</accession>